<feature type="transmembrane region" description="Helical" evidence="1">
    <location>
        <begin position="151"/>
        <end position="180"/>
    </location>
</feature>
<keyword evidence="1" id="KW-0812">Transmembrane</keyword>
<dbReference type="PANTHER" id="PTHR36833">
    <property type="entry name" value="SLR0610 PROTEIN-RELATED"/>
    <property type="match status" value="1"/>
</dbReference>
<organism evidence="2">
    <name type="scientific">Singulisphaera sp. Ch08</name>
    <dbReference type="NCBI Taxonomy" id="3120278"/>
    <lineage>
        <taxon>Bacteria</taxon>
        <taxon>Pseudomonadati</taxon>
        <taxon>Planctomycetota</taxon>
        <taxon>Planctomycetia</taxon>
        <taxon>Isosphaerales</taxon>
        <taxon>Isosphaeraceae</taxon>
        <taxon>Singulisphaera</taxon>
    </lineage>
</organism>
<dbReference type="EMBL" id="CP155447">
    <property type="protein sequence ID" value="XBH02263.1"/>
    <property type="molecule type" value="Genomic_DNA"/>
</dbReference>
<evidence type="ECO:0000313" key="2">
    <source>
        <dbReference type="EMBL" id="XBH02263.1"/>
    </source>
</evidence>
<feature type="transmembrane region" description="Helical" evidence="1">
    <location>
        <begin position="201"/>
        <end position="224"/>
    </location>
</feature>
<dbReference type="InterPro" id="IPR010390">
    <property type="entry name" value="ABC-2_transporter-like"/>
</dbReference>
<feature type="transmembrane region" description="Helical" evidence="1">
    <location>
        <begin position="66"/>
        <end position="85"/>
    </location>
</feature>
<evidence type="ECO:0000256" key="1">
    <source>
        <dbReference type="SAM" id="Phobius"/>
    </source>
</evidence>
<proteinExistence type="predicted"/>
<dbReference type="Pfam" id="PF06182">
    <property type="entry name" value="ABC2_membrane_6"/>
    <property type="match status" value="1"/>
</dbReference>
<keyword evidence="1" id="KW-1133">Transmembrane helix</keyword>
<feature type="transmembrane region" description="Helical" evidence="1">
    <location>
        <begin position="239"/>
        <end position="262"/>
    </location>
</feature>
<feature type="transmembrane region" description="Helical" evidence="1">
    <location>
        <begin position="127"/>
        <end position="145"/>
    </location>
</feature>
<dbReference type="AlphaFoldDB" id="A0AAU7CAX7"/>
<accession>A0AAU7CAX7</accession>
<name>A0AAU7CAX7_9BACT</name>
<protein>
    <submittedName>
        <fullName evidence="2">ABC-2 family transporter protein</fullName>
    </submittedName>
</protein>
<sequence length="270" mass="30739">MGALPVRYVRLLGNLARYTLSRELAFRGNFLVKISVEVIWLGILVAFYRTVFARTTMVAGWPEDQYFFFIGCFFAISGLIEALFLENCNDFAELVRTGDLDFLLLRPIDEQFLVSCRKVDWGSMPNVLMGGAVMVAALYAMDWQFDPIRVAVFLVMFVCGTAIAYSFMLALTSLTVWLVRNQSLMEMWWLFSSLARYPKEIFLGTWAEPMAAFFTFILPILLVVNVPAAVMVRALDPQMVVFTLLATVACVWASRRFFLYALRSYRSASS</sequence>
<reference evidence="2" key="1">
    <citation type="submission" date="2024-05" db="EMBL/GenBank/DDBJ databases">
        <title>Planctomycetes of the genus Singulisphaera possess chitinolytic capabilities.</title>
        <authorList>
            <person name="Ivanova A."/>
        </authorList>
    </citation>
    <scope>NUCLEOTIDE SEQUENCE</scope>
    <source>
        <strain evidence="2">Ch08T</strain>
    </source>
</reference>
<gene>
    <name evidence="2" type="ORF">V5E97_28590</name>
</gene>
<dbReference type="PANTHER" id="PTHR36833:SF2">
    <property type="entry name" value="SLR0610 PROTEIN"/>
    <property type="match status" value="1"/>
</dbReference>
<dbReference type="RefSeq" id="WP_406695005.1">
    <property type="nucleotide sequence ID" value="NZ_CP155447.1"/>
</dbReference>
<feature type="transmembrane region" description="Helical" evidence="1">
    <location>
        <begin position="30"/>
        <end position="51"/>
    </location>
</feature>
<keyword evidence="1" id="KW-0472">Membrane</keyword>